<evidence type="ECO:0000313" key="2">
    <source>
        <dbReference type="Proteomes" id="UP000578819"/>
    </source>
</evidence>
<dbReference type="RefSeq" id="WP_184531880.1">
    <property type="nucleotide sequence ID" value="NZ_JACHJW010000001.1"/>
</dbReference>
<dbReference type="Gene3D" id="1.10.287.1060">
    <property type="entry name" value="ESAT-6-like"/>
    <property type="match status" value="1"/>
</dbReference>
<dbReference type="SUPFAM" id="SSF140453">
    <property type="entry name" value="EsxAB dimer-like"/>
    <property type="match status" value="1"/>
</dbReference>
<comment type="caution">
    <text evidence="1">The sequence shown here is derived from an EMBL/GenBank/DDBJ whole genome shotgun (WGS) entry which is preliminary data.</text>
</comment>
<dbReference type="InterPro" id="IPR010310">
    <property type="entry name" value="T7SS_ESAT-6-like"/>
</dbReference>
<protein>
    <submittedName>
        <fullName evidence="1">WXG100 family type VII secretion target</fullName>
    </submittedName>
</protein>
<dbReference type="AlphaFoldDB" id="A0A7W7SL45"/>
<reference evidence="1 2" key="1">
    <citation type="submission" date="2020-08" db="EMBL/GenBank/DDBJ databases">
        <title>Sequencing the genomes of 1000 actinobacteria strains.</title>
        <authorList>
            <person name="Klenk H.-P."/>
        </authorList>
    </citation>
    <scope>NUCLEOTIDE SEQUENCE [LARGE SCALE GENOMIC DNA]</scope>
    <source>
        <strain evidence="1 2">DSM 45886</strain>
    </source>
</reference>
<dbReference type="Pfam" id="PF06013">
    <property type="entry name" value="WXG100"/>
    <property type="match status" value="1"/>
</dbReference>
<accession>A0A7W7SL45</accession>
<dbReference type="InterPro" id="IPR036689">
    <property type="entry name" value="ESAT-6-like_sf"/>
</dbReference>
<dbReference type="Proteomes" id="UP000578819">
    <property type="component" value="Unassembled WGS sequence"/>
</dbReference>
<keyword evidence="2" id="KW-1185">Reference proteome</keyword>
<dbReference type="EMBL" id="JACHJW010000001">
    <property type="protein sequence ID" value="MBB4956426.1"/>
    <property type="molecule type" value="Genomic_DNA"/>
</dbReference>
<gene>
    <name evidence="1" type="ORF">FHR38_000159</name>
</gene>
<proteinExistence type="predicted"/>
<evidence type="ECO:0000313" key="1">
    <source>
        <dbReference type="EMBL" id="MBB4956426.1"/>
    </source>
</evidence>
<sequence>MANYSINPAAAQEVASEMARVTRQLEQSLADLQVSVQRFIVANNGQAPDTYAAAQRLWEQGQLEMRQALAMGQQRLQEITQTYVHGDNRGAAVFGG</sequence>
<name>A0A7W7SL45_9ACTN</name>
<organism evidence="1 2">
    <name type="scientific">Micromonospora polyrhachis</name>
    <dbReference type="NCBI Taxonomy" id="1282883"/>
    <lineage>
        <taxon>Bacteria</taxon>
        <taxon>Bacillati</taxon>
        <taxon>Actinomycetota</taxon>
        <taxon>Actinomycetes</taxon>
        <taxon>Micromonosporales</taxon>
        <taxon>Micromonosporaceae</taxon>
        <taxon>Micromonospora</taxon>
    </lineage>
</organism>